<dbReference type="AlphaFoldDB" id="A0A4P7AHT2"/>
<dbReference type="EMBL" id="CP038013">
    <property type="protein sequence ID" value="QBQ07246.1"/>
    <property type="molecule type" value="Genomic_DNA"/>
</dbReference>
<protein>
    <submittedName>
        <fullName evidence="2">Uncharacterized protein</fullName>
    </submittedName>
</protein>
<organism evidence="2 3">
    <name type="scientific">Spiroplasma gladiatoris</name>
    <dbReference type="NCBI Taxonomy" id="2143"/>
    <lineage>
        <taxon>Bacteria</taxon>
        <taxon>Bacillati</taxon>
        <taxon>Mycoplasmatota</taxon>
        <taxon>Mollicutes</taxon>
        <taxon>Entomoplasmatales</taxon>
        <taxon>Spiroplasmataceae</taxon>
        <taxon>Spiroplasma</taxon>
    </lineage>
</organism>
<proteinExistence type="predicted"/>
<evidence type="ECO:0000313" key="2">
    <source>
        <dbReference type="EMBL" id="QBQ07246.1"/>
    </source>
</evidence>
<name>A0A4P7AHT2_9MOLU</name>
<dbReference type="KEGG" id="sgq:SGLAD_v1c00450"/>
<accession>A0A4P7AHT2</accession>
<feature type="transmembrane region" description="Helical" evidence="1">
    <location>
        <begin position="50"/>
        <end position="69"/>
    </location>
</feature>
<keyword evidence="3" id="KW-1185">Reference proteome</keyword>
<keyword evidence="1" id="KW-0472">Membrane</keyword>
<dbReference type="Proteomes" id="UP000294309">
    <property type="component" value="Chromosome"/>
</dbReference>
<evidence type="ECO:0000256" key="1">
    <source>
        <dbReference type="SAM" id="Phobius"/>
    </source>
</evidence>
<reference evidence="2 3" key="1">
    <citation type="submission" date="2019-03" db="EMBL/GenBank/DDBJ databases">
        <title>Complete genome sequence of Spiroplasma gladiatoris TG-1 (DSM 22552).</title>
        <authorList>
            <person name="Lin Y.-C."/>
            <person name="Chou L."/>
            <person name="Kuo C.-H."/>
        </authorList>
    </citation>
    <scope>NUCLEOTIDE SEQUENCE [LARGE SCALE GENOMIC DNA]</scope>
    <source>
        <strain evidence="2 3">TG-1</strain>
    </source>
</reference>
<keyword evidence="1" id="KW-1133">Transmembrane helix</keyword>
<evidence type="ECO:0000313" key="3">
    <source>
        <dbReference type="Proteomes" id="UP000294309"/>
    </source>
</evidence>
<keyword evidence="1" id="KW-0812">Transmembrane</keyword>
<gene>
    <name evidence="2" type="ORF">SGLAD_v1c00450</name>
</gene>
<sequence>MKKDLTSLSSEDLILQPKKESKGVITIILLPNSLYIKVDKKAIILLSLDWLFYLLHNCLLFINMFIRFLKSIRHIL</sequence>